<dbReference type="PANTHER" id="PTHR10694">
    <property type="entry name" value="LYSINE-SPECIFIC DEMETHYLASE"/>
    <property type="match status" value="1"/>
</dbReference>
<evidence type="ECO:0000256" key="10">
    <source>
        <dbReference type="ARBA" id="ARBA00023004"/>
    </source>
</evidence>
<dbReference type="Proteomes" id="UP000694005">
    <property type="component" value="Chromosome A06"/>
</dbReference>
<feature type="domain" description="C2H2-type" evidence="18">
    <location>
        <begin position="1359"/>
        <end position="1390"/>
    </location>
</feature>
<evidence type="ECO:0000259" key="18">
    <source>
        <dbReference type="PROSITE" id="PS50157"/>
    </source>
</evidence>
<feature type="compositionally biased region" description="Basic residues" evidence="17">
    <location>
        <begin position="1227"/>
        <end position="1236"/>
    </location>
</feature>
<dbReference type="EMBL" id="LS974622">
    <property type="protein sequence ID" value="CAG7869784.1"/>
    <property type="molecule type" value="Genomic_DNA"/>
</dbReference>
<feature type="domain" description="C2H2-type" evidence="18">
    <location>
        <begin position="1329"/>
        <end position="1358"/>
    </location>
</feature>
<dbReference type="InterPro" id="IPR003349">
    <property type="entry name" value="JmjN"/>
</dbReference>
<dbReference type="GO" id="GO:0010628">
    <property type="term" value="P:positive regulation of gene expression"/>
    <property type="evidence" value="ECO:0007669"/>
    <property type="project" value="UniProtKB-ARBA"/>
</dbReference>
<dbReference type="InterPro" id="IPR036236">
    <property type="entry name" value="Znf_C2H2_sf"/>
</dbReference>
<protein>
    <recommendedName>
        <fullName evidence="23">Lysine-specific demethylase REF6</fullName>
    </recommendedName>
</protein>
<dbReference type="GO" id="GO:0040029">
    <property type="term" value="P:epigenetic regulation of gene expression"/>
    <property type="evidence" value="ECO:0007669"/>
    <property type="project" value="UniProtKB-ARBA"/>
</dbReference>
<evidence type="ECO:0000256" key="1">
    <source>
        <dbReference type="ARBA" id="ARBA00004123"/>
    </source>
</evidence>
<evidence type="ECO:0008006" key="23">
    <source>
        <dbReference type="Google" id="ProtNLM"/>
    </source>
</evidence>
<dbReference type="SMART" id="SM00545">
    <property type="entry name" value="JmjN"/>
    <property type="match status" value="1"/>
</dbReference>
<keyword evidence="9" id="KW-0560">Oxidoreductase</keyword>
<evidence type="ECO:0000256" key="11">
    <source>
        <dbReference type="ARBA" id="ARBA00023015"/>
    </source>
</evidence>
<dbReference type="GO" id="GO:0008270">
    <property type="term" value="F:zinc ion binding"/>
    <property type="evidence" value="ECO:0007669"/>
    <property type="project" value="UniProtKB-KW"/>
</dbReference>
<dbReference type="Gramene" id="A06p20240.2_BraZ1">
    <property type="protein sequence ID" value="A06p20240.2_BraZ1.CDS"/>
    <property type="gene ID" value="A06g20240.2_BraZ1"/>
</dbReference>
<feature type="compositionally biased region" description="Basic and acidic residues" evidence="17">
    <location>
        <begin position="1032"/>
        <end position="1044"/>
    </location>
</feature>
<feature type="compositionally biased region" description="Acidic residues" evidence="17">
    <location>
        <begin position="1107"/>
        <end position="1120"/>
    </location>
</feature>
<evidence type="ECO:0000313" key="22">
    <source>
        <dbReference type="EMBL" id="VDC66468.1"/>
    </source>
</evidence>
<evidence type="ECO:0000259" key="20">
    <source>
        <dbReference type="PROSITE" id="PS51184"/>
    </source>
</evidence>
<dbReference type="GO" id="GO:0006355">
    <property type="term" value="P:regulation of DNA-templated transcription"/>
    <property type="evidence" value="ECO:0007669"/>
    <property type="project" value="UniProtKB-ARBA"/>
</dbReference>
<evidence type="ECO:0000256" key="7">
    <source>
        <dbReference type="ARBA" id="ARBA00022853"/>
    </source>
</evidence>
<evidence type="ECO:0000256" key="4">
    <source>
        <dbReference type="ARBA" id="ARBA00022737"/>
    </source>
</evidence>
<evidence type="ECO:0000256" key="2">
    <source>
        <dbReference type="ARBA" id="ARBA00009711"/>
    </source>
</evidence>
<dbReference type="SMART" id="SM00355">
    <property type="entry name" value="ZnF_C2H2"/>
    <property type="match status" value="4"/>
</dbReference>
<keyword evidence="10" id="KW-0408">Iron</keyword>
<keyword evidence="5 16" id="KW-0863">Zinc-finger</keyword>
<feature type="region of interest" description="Disordered" evidence="17">
    <location>
        <begin position="1088"/>
        <end position="1264"/>
    </location>
</feature>
<accession>A0A3P5Z2P4</accession>
<name>A0A3P5Z2P4_BRACM</name>
<feature type="compositionally biased region" description="Acidic residues" evidence="17">
    <location>
        <begin position="1208"/>
        <end position="1222"/>
    </location>
</feature>
<reference evidence="22" key="1">
    <citation type="submission" date="2018-11" db="EMBL/GenBank/DDBJ databases">
        <authorList>
            <consortium name="Genoscope - CEA"/>
            <person name="William W."/>
        </authorList>
    </citation>
    <scope>NUCLEOTIDE SEQUENCE</scope>
</reference>
<evidence type="ECO:0000256" key="17">
    <source>
        <dbReference type="SAM" id="MobiDB-lite"/>
    </source>
</evidence>
<evidence type="ECO:0000256" key="3">
    <source>
        <dbReference type="ARBA" id="ARBA00022723"/>
    </source>
</evidence>
<keyword evidence="4" id="KW-0677">Repeat</keyword>
<feature type="compositionally biased region" description="Polar residues" evidence="17">
    <location>
        <begin position="1249"/>
        <end position="1258"/>
    </location>
</feature>
<dbReference type="Pfam" id="PF02375">
    <property type="entry name" value="JmjN"/>
    <property type="match status" value="1"/>
</dbReference>
<organism evidence="22">
    <name type="scientific">Brassica campestris</name>
    <name type="common">Field mustard</name>
    <dbReference type="NCBI Taxonomy" id="3711"/>
    <lineage>
        <taxon>Eukaryota</taxon>
        <taxon>Viridiplantae</taxon>
        <taxon>Streptophyta</taxon>
        <taxon>Embryophyta</taxon>
        <taxon>Tracheophyta</taxon>
        <taxon>Spermatophyta</taxon>
        <taxon>Magnoliopsida</taxon>
        <taxon>eudicotyledons</taxon>
        <taxon>Gunneridae</taxon>
        <taxon>Pentapetalae</taxon>
        <taxon>rosids</taxon>
        <taxon>malvids</taxon>
        <taxon>Brassicales</taxon>
        <taxon>Brassicaceae</taxon>
        <taxon>Brassiceae</taxon>
        <taxon>Brassica</taxon>
    </lineage>
</organism>
<feature type="region of interest" description="Disordered" evidence="17">
    <location>
        <begin position="927"/>
        <end position="1072"/>
    </location>
</feature>
<dbReference type="SUPFAM" id="SSF57667">
    <property type="entry name" value="beta-beta-alpha zinc fingers"/>
    <property type="match status" value="2"/>
</dbReference>
<feature type="domain" description="JmjC" evidence="20">
    <location>
        <begin position="201"/>
        <end position="367"/>
    </location>
</feature>
<evidence type="ECO:0000313" key="21">
    <source>
        <dbReference type="EMBL" id="CAG7869784.1"/>
    </source>
</evidence>
<keyword evidence="12" id="KW-0804">Transcription</keyword>
<evidence type="ECO:0000256" key="6">
    <source>
        <dbReference type="ARBA" id="ARBA00022833"/>
    </source>
</evidence>
<dbReference type="PANTHER" id="PTHR10694:SF38">
    <property type="entry name" value="LYSINE-SPECIFIC DEMETHYLASE REF6"/>
    <property type="match status" value="1"/>
</dbReference>
<dbReference type="Gene3D" id="2.60.120.650">
    <property type="entry name" value="Cupin"/>
    <property type="match status" value="1"/>
</dbReference>
<dbReference type="GO" id="GO:0048580">
    <property type="term" value="P:regulation of post-embryonic development"/>
    <property type="evidence" value="ECO:0007669"/>
    <property type="project" value="UniProtKB-ARBA"/>
</dbReference>
<dbReference type="SUPFAM" id="SSF51197">
    <property type="entry name" value="Clavaminate synthase-like"/>
    <property type="match status" value="1"/>
</dbReference>
<dbReference type="FunFam" id="2.60.120.650:FF:000023">
    <property type="entry name" value="Probable lysine-specific demethylase ELF6"/>
    <property type="match status" value="1"/>
</dbReference>
<feature type="domain" description="C2H2-type" evidence="18">
    <location>
        <begin position="1299"/>
        <end position="1328"/>
    </location>
</feature>
<dbReference type="InterPro" id="IPR003347">
    <property type="entry name" value="JmjC_dom"/>
</dbReference>
<evidence type="ECO:0000256" key="8">
    <source>
        <dbReference type="ARBA" id="ARBA00022964"/>
    </source>
</evidence>
<dbReference type="GO" id="GO:0005634">
    <property type="term" value="C:nucleus"/>
    <property type="evidence" value="ECO:0007669"/>
    <property type="project" value="UniProtKB-SubCell"/>
</dbReference>
<proteinExistence type="inferred from homology"/>
<evidence type="ECO:0000256" key="16">
    <source>
        <dbReference type="PROSITE-ProRule" id="PRU00042"/>
    </source>
</evidence>
<evidence type="ECO:0000256" key="9">
    <source>
        <dbReference type="ARBA" id="ARBA00023002"/>
    </source>
</evidence>
<dbReference type="GO" id="GO:2000028">
    <property type="term" value="P:regulation of photoperiodism, flowering"/>
    <property type="evidence" value="ECO:0007669"/>
    <property type="project" value="UniProtKB-ARBA"/>
</dbReference>
<keyword evidence="13" id="KW-0539">Nucleus</keyword>
<comment type="similarity">
    <text evidence="2">Belongs to the JHDM3 histone demethylase family.</text>
</comment>
<dbReference type="GO" id="GO:0071558">
    <property type="term" value="F:histone H3K27me2/H3K27me3 demethylase activity"/>
    <property type="evidence" value="ECO:0007669"/>
    <property type="project" value="UniProtKB-ARBA"/>
</dbReference>
<keyword evidence="3" id="KW-0479">Metal-binding</keyword>
<feature type="compositionally biased region" description="Polar residues" evidence="17">
    <location>
        <begin position="996"/>
        <end position="1012"/>
    </location>
</feature>
<keyword evidence="6" id="KW-0862">Zinc</keyword>
<dbReference type="PROSITE" id="PS51184">
    <property type="entry name" value="JMJC"/>
    <property type="match status" value="1"/>
</dbReference>
<feature type="compositionally biased region" description="Basic residues" evidence="17">
    <location>
        <begin position="941"/>
        <end position="960"/>
    </location>
</feature>
<feature type="domain" description="JmjN" evidence="19">
    <location>
        <begin position="20"/>
        <end position="61"/>
    </location>
</feature>
<evidence type="ECO:0000256" key="14">
    <source>
        <dbReference type="ARBA" id="ARBA00050682"/>
    </source>
</evidence>
<keyword evidence="8" id="KW-0223">Dioxygenase</keyword>
<feature type="compositionally biased region" description="Basic residues" evidence="17">
    <location>
        <begin position="1191"/>
        <end position="1200"/>
    </location>
</feature>
<evidence type="ECO:0000256" key="13">
    <source>
        <dbReference type="ARBA" id="ARBA00023242"/>
    </source>
</evidence>
<evidence type="ECO:0000256" key="5">
    <source>
        <dbReference type="ARBA" id="ARBA00022771"/>
    </source>
</evidence>
<dbReference type="PROSITE" id="PS50157">
    <property type="entry name" value="ZINC_FINGER_C2H2_2"/>
    <property type="match status" value="3"/>
</dbReference>
<comment type="subcellular location">
    <subcellularLocation>
        <location evidence="1">Nucleus</location>
    </subcellularLocation>
</comment>
<dbReference type="SMART" id="SM00558">
    <property type="entry name" value="JmjC"/>
    <property type="match status" value="1"/>
</dbReference>
<dbReference type="GO" id="GO:0009741">
    <property type="term" value="P:response to brassinosteroid"/>
    <property type="evidence" value="ECO:0007669"/>
    <property type="project" value="UniProtKB-ARBA"/>
</dbReference>
<feature type="compositionally biased region" description="Basic residues" evidence="17">
    <location>
        <begin position="1127"/>
        <end position="1139"/>
    </location>
</feature>
<dbReference type="FunFam" id="3.30.160.60:FF:000747">
    <property type="entry name" value="Probable lysine-specific demethylase ELF6"/>
    <property type="match status" value="1"/>
</dbReference>
<comment type="catalytic activity">
    <reaction evidence="15">
        <text>N(6),N(6),N(6)-trimethyl-L-lysyl(27)-[histone H3] + 2-oxoglutarate + O2 = N(6),N(6)-dimethyl-L-lysyl(27)-[histone H3] + formaldehyde + succinate + CO2</text>
        <dbReference type="Rhea" id="RHEA:60228"/>
        <dbReference type="Rhea" id="RHEA-COMP:15535"/>
        <dbReference type="Rhea" id="RHEA-COMP:15539"/>
        <dbReference type="ChEBI" id="CHEBI:15379"/>
        <dbReference type="ChEBI" id="CHEBI:16526"/>
        <dbReference type="ChEBI" id="CHEBI:16810"/>
        <dbReference type="ChEBI" id="CHEBI:16842"/>
        <dbReference type="ChEBI" id="CHEBI:30031"/>
        <dbReference type="ChEBI" id="CHEBI:61961"/>
        <dbReference type="ChEBI" id="CHEBI:61976"/>
    </reaction>
    <physiologicalReaction direction="left-to-right" evidence="15">
        <dbReference type="Rhea" id="RHEA:60229"/>
    </physiologicalReaction>
</comment>
<evidence type="ECO:0000259" key="19">
    <source>
        <dbReference type="PROSITE" id="PS51183"/>
    </source>
</evidence>
<dbReference type="GO" id="GO:0009826">
    <property type="term" value="P:unidimensional cell growth"/>
    <property type="evidence" value="ECO:0007669"/>
    <property type="project" value="UniProtKB-ARBA"/>
</dbReference>
<dbReference type="Pfam" id="PF02373">
    <property type="entry name" value="JmjC"/>
    <property type="match status" value="1"/>
</dbReference>
<keyword evidence="11" id="KW-0805">Transcription regulation</keyword>
<dbReference type="InterPro" id="IPR013087">
    <property type="entry name" value="Znf_C2H2_type"/>
</dbReference>
<evidence type="ECO:0000256" key="15">
    <source>
        <dbReference type="ARBA" id="ARBA00051751"/>
    </source>
</evidence>
<sequence length="1393" mass="155702">MAVSEQSQDVFPWLKSLPVAPEFRPTLAEFQDPMAYICKIEEEASRYGICKIVPPVPPSSKKTAINNLNRSLAARARARARDGGKPDYDGGPTFTTRQQQIGFCPRRQRPVQRPVWQSGERYTFDEFEFKAKNFEKSYLKKCGKKGSVSPLEVETLYWRASVDKPFSVEYANDMPGSAFVPLSLAAARRRESGGDCGTVGETAWNMRAMARAEGSLLKFMKEEIPGVTSPMVYIAMMFSWFAWHVEDHDLHSLNYLHMGAGKTWYGVPKDAAMAFEEVVRVHGYGEELNPLVTFSTLGEKTTVMSPEVFVRAGIPCCRLVQNPGDFVITFPGAYHSGFSHGFNFGEASNIATPQWLRMAKDAAIRRASINYPPMVSHLQLLYDYALALGSRVPDSIHNKPRSSRLKDKKKSEGEKLTNELFVQNIIHNNELLRSLGKGSPIALLPQSSSDVSVCSDVRIGSHLGANQEQTTLLIKSEDLSSDSVMVSLSNGVKEKFTSLCERNRDHLASKEDETQGTSTDVERRKNNGAVGLSDQRLFSCVTCGVLSFDCVAIIQPKEAAARYLMSADCSFLNDWTVASGSGNLGQDVVMPPSVLTLFHDAENTGKQDVGDLYNAPVQTPYHSTTKTVDQRTSSSSLTKENGALGLLASAYGDSSDSEEEDHKGLDNPVSNEVACVLEASSFDTDGNDEAGNGISSALNTQGLACEKGKEVDVSHANLSKGGNTSSVEITLPFIPRSDDDFSRLHVFCLEHAAEVEQRLHPIGGINIMLLCHPDYPRIEAEGKVVAKELGVNHEWNYTEFKNVTREDEETIQAALANVEAKAGNSDWAVKLGINLSHSAILSRSPLYSKQMPYNSVIYNVFGRTSPATPQVSGIRSSRQRKYVAGKWCGKVWMSHQVHPFLLEEDLEGEETERSHLRAALDEDVTVHGNDSRDATTMFGRKYSRKRKARGKAAPRKKLTSFKREAGVSDDTSEDHSYKQQWRAYGDEEESYFETGNEVSGDSSNQMSDQQQLKGVESDDDEVSERSLGQEYTVRREYASSESSKENGFQVYREDQPMYGDNDMYRHPRGIPRSKRTKVFRDLVSYDSEDQQRERVFTSDAQTSRMDDEYDSEENSLEEQDFCSSGKRQTRSIAKRKVKTKIVQSLGDTGGRTLLQSGSRKKMKELDSYMEGPSTRLRVRTPKPSRGSSATKPKKTGKKGRNVSFSEVASEEEVEENEEESEEASTRIRVRTLKPPRRSLETKPKKTGKKGSNVSSLSGVASEEEVEEDEQEECLPYQCDMEGCTMSFSSEKQLSLHKRNICPVKGCGKNFFSHKYLVQHQRVHSDERPLKCPWKGCKMTFKWAWSRTEHIRVHTGERPYVCAEPGCSQTFRFVSDFSRHKRKTGHSAKKIKKK</sequence>
<evidence type="ECO:0000256" key="12">
    <source>
        <dbReference type="ARBA" id="ARBA00023163"/>
    </source>
</evidence>
<dbReference type="Gene3D" id="3.30.160.60">
    <property type="entry name" value="Classic Zinc Finger"/>
    <property type="match status" value="3"/>
</dbReference>
<gene>
    <name evidence="22" type="ORF">BRAA06T25008Z</name>
    <name evidence="21" type="ORF">BRAPAZ1V2_A06P20240.2</name>
</gene>
<dbReference type="PROSITE" id="PS51183">
    <property type="entry name" value="JMJN"/>
    <property type="match status" value="1"/>
</dbReference>
<dbReference type="PROSITE" id="PS00028">
    <property type="entry name" value="ZINC_FINGER_C2H2_1"/>
    <property type="match status" value="3"/>
</dbReference>
<comment type="catalytic activity">
    <reaction evidence="14">
        <text>N(6),N(6)-dimethyl-L-lysyl(27)-[histone H3] + 2-oxoglutarate + O2 = N(6)-methyl-L-lysyl(27)-[histone H3] + formaldehyde + succinate + CO2</text>
        <dbReference type="Rhea" id="RHEA:60232"/>
        <dbReference type="Rhea" id="RHEA-COMP:15539"/>
        <dbReference type="Rhea" id="RHEA-COMP:15544"/>
        <dbReference type="ChEBI" id="CHEBI:15379"/>
        <dbReference type="ChEBI" id="CHEBI:16526"/>
        <dbReference type="ChEBI" id="CHEBI:16810"/>
        <dbReference type="ChEBI" id="CHEBI:16842"/>
        <dbReference type="ChEBI" id="CHEBI:30031"/>
        <dbReference type="ChEBI" id="CHEBI:61929"/>
        <dbReference type="ChEBI" id="CHEBI:61976"/>
    </reaction>
    <physiologicalReaction direction="left-to-right" evidence="14">
        <dbReference type="Rhea" id="RHEA:60233"/>
    </physiologicalReaction>
</comment>
<keyword evidence="7" id="KW-0156">Chromatin regulator</keyword>
<dbReference type="EMBL" id="LR031569">
    <property type="protein sequence ID" value="VDC66468.1"/>
    <property type="molecule type" value="Genomic_DNA"/>
</dbReference>